<evidence type="ECO:0000256" key="10">
    <source>
        <dbReference type="ARBA" id="ARBA00032441"/>
    </source>
</evidence>
<comment type="subcellular location">
    <subcellularLocation>
        <location evidence="1">Cytoplasm</location>
    </subcellularLocation>
</comment>
<dbReference type="GO" id="GO:0005524">
    <property type="term" value="F:ATP binding"/>
    <property type="evidence" value="ECO:0007669"/>
    <property type="project" value="UniProtKB-KW"/>
</dbReference>
<protein>
    <recommendedName>
        <fullName evidence="3">tRNA threonylcarbamoyladenosine biosynthesis protein TsaE</fullName>
    </recommendedName>
    <alternativeName>
        <fullName evidence="10">t(6)A37 threonylcarbamoyladenosine biosynthesis protein TsaE</fullName>
    </alternativeName>
</protein>
<dbReference type="InterPro" id="IPR003442">
    <property type="entry name" value="T6A_TsaE"/>
</dbReference>
<keyword evidence="5" id="KW-0819">tRNA processing</keyword>
<dbReference type="Gene3D" id="3.40.50.300">
    <property type="entry name" value="P-loop containing nucleotide triphosphate hydrolases"/>
    <property type="match status" value="1"/>
</dbReference>
<keyword evidence="7" id="KW-0547">Nucleotide-binding</keyword>
<keyword evidence="9" id="KW-0460">Magnesium</keyword>
<keyword evidence="6" id="KW-0479">Metal-binding</keyword>
<evidence type="ECO:0000256" key="6">
    <source>
        <dbReference type="ARBA" id="ARBA00022723"/>
    </source>
</evidence>
<dbReference type="SUPFAM" id="SSF52540">
    <property type="entry name" value="P-loop containing nucleoside triphosphate hydrolases"/>
    <property type="match status" value="1"/>
</dbReference>
<evidence type="ECO:0000256" key="2">
    <source>
        <dbReference type="ARBA" id="ARBA00007599"/>
    </source>
</evidence>
<dbReference type="Pfam" id="PF02367">
    <property type="entry name" value="TsaE"/>
    <property type="match status" value="1"/>
</dbReference>
<dbReference type="NCBIfam" id="TIGR00150">
    <property type="entry name" value="T6A_YjeE"/>
    <property type="match status" value="1"/>
</dbReference>
<keyword evidence="12" id="KW-1185">Reference proteome</keyword>
<evidence type="ECO:0000256" key="5">
    <source>
        <dbReference type="ARBA" id="ARBA00022694"/>
    </source>
</evidence>
<keyword evidence="11" id="KW-0808">Transferase</keyword>
<dbReference type="EMBL" id="WTUX01000006">
    <property type="protein sequence ID" value="MZR12063.1"/>
    <property type="molecule type" value="Genomic_DNA"/>
</dbReference>
<organism evidence="11 12">
    <name type="scientific">Maritimibacter harenae</name>
    <dbReference type="NCBI Taxonomy" id="2606218"/>
    <lineage>
        <taxon>Bacteria</taxon>
        <taxon>Pseudomonadati</taxon>
        <taxon>Pseudomonadota</taxon>
        <taxon>Alphaproteobacteria</taxon>
        <taxon>Rhodobacterales</taxon>
        <taxon>Roseobacteraceae</taxon>
        <taxon>Maritimibacter</taxon>
    </lineage>
</organism>
<evidence type="ECO:0000256" key="7">
    <source>
        <dbReference type="ARBA" id="ARBA00022741"/>
    </source>
</evidence>
<evidence type="ECO:0000256" key="3">
    <source>
        <dbReference type="ARBA" id="ARBA00019010"/>
    </source>
</evidence>
<dbReference type="GO" id="GO:0005737">
    <property type="term" value="C:cytoplasm"/>
    <property type="evidence" value="ECO:0007669"/>
    <property type="project" value="UniProtKB-SubCell"/>
</dbReference>
<dbReference type="PANTHER" id="PTHR33540">
    <property type="entry name" value="TRNA THREONYLCARBAMOYLADENOSINE BIOSYNTHESIS PROTEIN TSAE"/>
    <property type="match status" value="1"/>
</dbReference>
<gene>
    <name evidence="11" type="primary">tsaE</name>
    <name evidence="11" type="ORF">GQE99_03405</name>
</gene>
<dbReference type="InterPro" id="IPR027417">
    <property type="entry name" value="P-loop_NTPase"/>
</dbReference>
<comment type="similarity">
    <text evidence="2">Belongs to the TsaE family.</text>
</comment>
<comment type="caution">
    <text evidence="11">The sequence shown here is derived from an EMBL/GenBank/DDBJ whole genome shotgun (WGS) entry which is preliminary data.</text>
</comment>
<keyword evidence="8" id="KW-0067">ATP-binding</keyword>
<name>A0A845M3I7_9RHOB</name>
<dbReference type="RefSeq" id="WP_161350177.1">
    <property type="nucleotide sequence ID" value="NZ_WTUX01000006.1"/>
</dbReference>
<evidence type="ECO:0000256" key="9">
    <source>
        <dbReference type="ARBA" id="ARBA00022842"/>
    </source>
</evidence>
<dbReference type="GO" id="GO:0016740">
    <property type="term" value="F:transferase activity"/>
    <property type="evidence" value="ECO:0007669"/>
    <property type="project" value="UniProtKB-KW"/>
</dbReference>
<dbReference type="GO" id="GO:0002949">
    <property type="term" value="P:tRNA threonylcarbamoyladenosine modification"/>
    <property type="evidence" value="ECO:0007669"/>
    <property type="project" value="InterPro"/>
</dbReference>
<dbReference type="PANTHER" id="PTHR33540:SF2">
    <property type="entry name" value="TRNA THREONYLCARBAMOYLADENOSINE BIOSYNTHESIS PROTEIN TSAE"/>
    <property type="match status" value="1"/>
</dbReference>
<evidence type="ECO:0000313" key="12">
    <source>
        <dbReference type="Proteomes" id="UP000467322"/>
    </source>
</evidence>
<dbReference type="GO" id="GO:0046872">
    <property type="term" value="F:metal ion binding"/>
    <property type="evidence" value="ECO:0007669"/>
    <property type="project" value="UniProtKB-KW"/>
</dbReference>
<proteinExistence type="inferred from homology"/>
<accession>A0A845M3I7</accession>
<keyword evidence="4" id="KW-0963">Cytoplasm</keyword>
<dbReference type="AlphaFoldDB" id="A0A845M3I7"/>
<reference evidence="11 12" key="1">
    <citation type="submission" date="2019-12" db="EMBL/GenBank/DDBJ databases">
        <title>Maritimibacter sp. nov. sp. isolated from sea sand.</title>
        <authorList>
            <person name="Kim J."/>
            <person name="Jeong S.E."/>
            <person name="Jung H.S."/>
            <person name="Jeon C.O."/>
        </authorList>
    </citation>
    <scope>NUCLEOTIDE SEQUENCE [LARGE SCALE GENOMIC DNA]</scope>
    <source>
        <strain evidence="11 12">DP07</strain>
    </source>
</reference>
<evidence type="ECO:0000256" key="8">
    <source>
        <dbReference type="ARBA" id="ARBA00022840"/>
    </source>
</evidence>
<dbReference type="Proteomes" id="UP000467322">
    <property type="component" value="Unassembled WGS sequence"/>
</dbReference>
<sequence>MSDAHPLRLRLTSPEDTARRAAAVARSARPGDVFLLSGPIGAGKTAFARAFIQARLAEAGAPVEDVPSPTFTLVQTYDAGGCEIWHADLYRLTHPDEVEELGLIDAFDTAICLVEWPDRLGELTPGRAIRMTFRADDDDPDLRHLAIDALPDHLSGALSEAADG</sequence>
<evidence type="ECO:0000256" key="4">
    <source>
        <dbReference type="ARBA" id="ARBA00022490"/>
    </source>
</evidence>
<evidence type="ECO:0000313" key="11">
    <source>
        <dbReference type="EMBL" id="MZR12063.1"/>
    </source>
</evidence>
<evidence type="ECO:0000256" key="1">
    <source>
        <dbReference type="ARBA" id="ARBA00004496"/>
    </source>
</evidence>